<protein>
    <submittedName>
        <fullName evidence="2">AtpZ/AtpI family protein</fullName>
    </submittedName>
</protein>
<feature type="transmembrane region" description="Helical" evidence="1">
    <location>
        <begin position="59"/>
        <end position="78"/>
    </location>
</feature>
<sequence>MNQSQKKWWDGDKELRSAGELVSGGGISGAFMTLLYVVIGIAFWSLVGYGLDLLFGTRWIVWLGALIGAAGGFYLVYYHMQHRKTS</sequence>
<reference evidence="2 3" key="1">
    <citation type="submission" date="2020-09" db="EMBL/GenBank/DDBJ databases">
        <title>Investigation of environmental microbe.</title>
        <authorList>
            <person name="Ou Y."/>
            <person name="Kang Q."/>
        </authorList>
    </citation>
    <scope>NUCLEOTIDE SEQUENCE [LARGE SCALE GENOMIC DNA]</scope>
    <source>
        <strain evidence="2 3">KJZ-9</strain>
    </source>
</reference>
<dbReference type="Proteomes" id="UP000516421">
    <property type="component" value="Chromosome"/>
</dbReference>
<dbReference type="EMBL" id="CP061538">
    <property type="protein sequence ID" value="QNV40715.1"/>
    <property type="molecule type" value="Genomic_DNA"/>
</dbReference>
<evidence type="ECO:0000313" key="2">
    <source>
        <dbReference type="EMBL" id="QNV40715.1"/>
    </source>
</evidence>
<dbReference type="AlphaFoldDB" id="A0A7H2BM19"/>
<keyword evidence="1" id="KW-0472">Membrane</keyword>
<feature type="transmembrane region" description="Helical" evidence="1">
    <location>
        <begin position="21"/>
        <end position="47"/>
    </location>
</feature>
<evidence type="ECO:0000256" key="1">
    <source>
        <dbReference type="SAM" id="Phobius"/>
    </source>
</evidence>
<keyword evidence="1" id="KW-1133">Transmembrane helix</keyword>
<keyword evidence="3" id="KW-1185">Reference proteome</keyword>
<accession>A0A7H2BM19</accession>
<dbReference type="RefSeq" id="WP_190618323.1">
    <property type="nucleotide sequence ID" value="NZ_CP061538.1"/>
</dbReference>
<dbReference type="KEGG" id="rama:IDM48_04770"/>
<gene>
    <name evidence="2" type="ORF">IDM48_04770</name>
</gene>
<evidence type="ECO:0000313" key="3">
    <source>
        <dbReference type="Proteomes" id="UP000516421"/>
    </source>
</evidence>
<name>A0A7H2BM19_9MICC</name>
<proteinExistence type="predicted"/>
<organism evidence="2 3">
    <name type="scientific">Rothia amarae</name>
    <dbReference type="NCBI Taxonomy" id="169480"/>
    <lineage>
        <taxon>Bacteria</taxon>
        <taxon>Bacillati</taxon>
        <taxon>Actinomycetota</taxon>
        <taxon>Actinomycetes</taxon>
        <taxon>Micrococcales</taxon>
        <taxon>Micrococcaceae</taxon>
        <taxon>Rothia</taxon>
    </lineage>
</organism>
<keyword evidence="1" id="KW-0812">Transmembrane</keyword>